<reference evidence="2" key="1">
    <citation type="journal article" date="2011" name="Science">
        <title>The plant cell wall-decomposing machinery underlies the functional diversity of forest fungi.</title>
        <authorList>
            <person name="Eastwood D.C."/>
            <person name="Floudas D."/>
            <person name="Binder M."/>
            <person name="Majcherczyk A."/>
            <person name="Schneider P."/>
            <person name="Aerts A."/>
            <person name="Asiegbu F.O."/>
            <person name="Baker S.E."/>
            <person name="Barry K."/>
            <person name="Bendiksby M."/>
            <person name="Blumentritt M."/>
            <person name="Coutinho P.M."/>
            <person name="Cullen D."/>
            <person name="de Vries R.P."/>
            <person name="Gathman A."/>
            <person name="Goodell B."/>
            <person name="Henrissat B."/>
            <person name="Ihrmark K."/>
            <person name="Kauserud H."/>
            <person name="Kohler A."/>
            <person name="LaButti K."/>
            <person name="Lapidus A."/>
            <person name="Lavin J.L."/>
            <person name="Lee Y.-H."/>
            <person name="Lindquist E."/>
            <person name="Lilly W."/>
            <person name="Lucas S."/>
            <person name="Morin E."/>
            <person name="Murat C."/>
            <person name="Oguiza J.A."/>
            <person name="Park J."/>
            <person name="Pisabarro A.G."/>
            <person name="Riley R."/>
            <person name="Rosling A."/>
            <person name="Salamov A."/>
            <person name="Schmidt O."/>
            <person name="Schmutz J."/>
            <person name="Skrede I."/>
            <person name="Stenlid J."/>
            <person name="Wiebenga A."/>
            <person name="Xie X."/>
            <person name="Kuees U."/>
            <person name="Hibbett D.S."/>
            <person name="Hoffmeister D."/>
            <person name="Hoegberg N."/>
            <person name="Martin F."/>
            <person name="Grigoriev I.V."/>
            <person name="Watkinson S.C."/>
        </authorList>
    </citation>
    <scope>NUCLEOTIDE SEQUENCE [LARGE SCALE GENOMIC DNA]</scope>
    <source>
        <strain evidence="2">strain S7.3</strain>
    </source>
</reference>
<feature type="non-terminal residue" evidence="1">
    <location>
        <position position="83"/>
    </location>
</feature>
<dbReference type="Proteomes" id="UP000008063">
    <property type="component" value="Unassembled WGS sequence"/>
</dbReference>
<dbReference type="HOGENOM" id="CLU_2549332_0_0_1"/>
<dbReference type="InParanoid" id="F8Q6G2"/>
<dbReference type="SUPFAM" id="SSF52075">
    <property type="entry name" value="Outer arm dynein light chain 1"/>
    <property type="match status" value="1"/>
</dbReference>
<dbReference type="AlphaFoldDB" id="F8Q6G2"/>
<sequence length="83" mass="9804">MSRNKIKRLPAQPGSLANLRVFSISRNKITRLPPYLADFRNLNILKVERNPIEWPPRHVVELTENMDDPQIRSTWIAELQTWL</sequence>
<dbReference type="InterPro" id="IPR032675">
    <property type="entry name" value="LRR_dom_sf"/>
</dbReference>
<dbReference type="Gene3D" id="3.80.10.10">
    <property type="entry name" value="Ribonuclease Inhibitor"/>
    <property type="match status" value="1"/>
</dbReference>
<gene>
    <name evidence="1" type="ORF">SERLA73DRAFT_94269</name>
</gene>
<evidence type="ECO:0000313" key="1">
    <source>
        <dbReference type="EMBL" id="EGN96200.1"/>
    </source>
</evidence>
<evidence type="ECO:0000313" key="2">
    <source>
        <dbReference type="Proteomes" id="UP000008063"/>
    </source>
</evidence>
<keyword evidence="2" id="KW-1185">Reference proteome</keyword>
<dbReference type="STRING" id="936435.F8Q6G2"/>
<name>F8Q6G2_SERL3</name>
<accession>F8Q6G2</accession>
<dbReference type="EMBL" id="GL945484">
    <property type="protein sequence ID" value="EGN96200.1"/>
    <property type="molecule type" value="Genomic_DNA"/>
</dbReference>
<protein>
    <submittedName>
        <fullName evidence="1">Uncharacterized protein</fullName>
    </submittedName>
</protein>
<organism evidence="2">
    <name type="scientific">Serpula lacrymans var. lacrymans (strain S7.3)</name>
    <name type="common">Dry rot fungus</name>
    <dbReference type="NCBI Taxonomy" id="936435"/>
    <lineage>
        <taxon>Eukaryota</taxon>
        <taxon>Fungi</taxon>
        <taxon>Dikarya</taxon>
        <taxon>Basidiomycota</taxon>
        <taxon>Agaricomycotina</taxon>
        <taxon>Agaricomycetes</taxon>
        <taxon>Agaricomycetidae</taxon>
        <taxon>Boletales</taxon>
        <taxon>Coniophorineae</taxon>
        <taxon>Serpulaceae</taxon>
        <taxon>Serpula</taxon>
    </lineage>
</organism>
<proteinExistence type="predicted"/>